<feature type="compositionally biased region" description="Polar residues" evidence="8">
    <location>
        <begin position="83"/>
        <end position="98"/>
    </location>
</feature>
<dbReference type="GO" id="GO:0030424">
    <property type="term" value="C:axon"/>
    <property type="evidence" value="ECO:0007669"/>
    <property type="project" value="TreeGrafter"/>
</dbReference>
<evidence type="ECO:0000256" key="5">
    <source>
        <dbReference type="ARBA" id="ARBA00023136"/>
    </source>
</evidence>
<evidence type="ECO:0000256" key="1">
    <source>
        <dbReference type="ARBA" id="ARBA00004651"/>
    </source>
</evidence>
<organism evidence="9 10">
    <name type="scientific">Ceutorhynchus assimilis</name>
    <name type="common">cabbage seed weevil</name>
    <dbReference type="NCBI Taxonomy" id="467358"/>
    <lineage>
        <taxon>Eukaryota</taxon>
        <taxon>Metazoa</taxon>
        <taxon>Ecdysozoa</taxon>
        <taxon>Arthropoda</taxon>
        <taxon>Hexapoda</taxon>
        <taxon>Insecta</taxon>
        <taxon>Pterygota</taxon>
        <taxon>Neoptera</taxon>
        <taxon>Endopterygota</taxon>
        <taxon>Coleoptera</taxon>
        <taxon>Polyphaga</taxon>
        <taxon>Cucujiformia</taxon>
        <taxon>Curculionidae</taxon>
        <taxon>Ceutorhynchinae</taxon>
        <taxon>Ceutorhynchus</taxon>
    </lineage>
</organism>
<keyword evidence="6" id="KW-0675">Receptor</keyword>
<evidence type="ECO:0000256" key="6">
    <source>
        <dbReference type="ARBA" id="ARBA00023170"/>
    </source>
</evidence>
<evidence type="ECO:0000256" key="4">
    <source>
        <dbReference type="ARBA" id="ARBA00022989"/>
    </source>
</evidence>
<evidence type="ECO:0000256" key="3">
    <source>
        <dbReference type="ARBA" id="ARBA00022692"/>
    </source>
</evidence>
<dbReference type="GO" id="GO:0005886">
    <property type="term" value="C:plasma membrane"/>
    <property type="evidence" value="ECO:0007669"/>
    <property type="project" value="UniProtKB-SubCell"/>
</dbReference>
<accession>A0A9N9QS07</accession>
<dbReference type="InterPro" id="IPR013604">
    <property type="entry name" value="7TM_chemorcpt"/>
</dbReference>
<dbReference type="GO" id="GO:0050909">
    <property type="term" value="P:sensory perception of taste"/>
    <property type="evidence" value="ECO:0007669"/>
    <property type="project" value="InterPro"/>
</dbReference>
<dbReference type="GO" id="GO:0008049">
    <property type="term" value="P:male courtship behavior"/>
    <property type="evidence" value="ECO:0007669"/>
    <property type="project" value="TreeGrafter"/>
</dbReference>
<evidence type="ECO:0000256" key="8">
    <source>
        <dbReference type="SAM" id="MobiDB-lite"/>
    </source>
</evidence>
<dbReference type="EMBL" id="OU892283">
    <property type="protein sequence ID" value="CAG9771409.1"/>
    <property type="molecule type" value="Genomic_DNA"/>
</dbReference>
<dbReference type="PANTHER" id="PTHR21143:SF104">
    <property type="entry name" value="GUSTATORY RECEPTOR 8A-RELATED"/>
    <property type="match status" value="1"/>
</dbReference>
<reference evidence="9" key="1">
    <citation type="submission" date="2022-01" db="EMBL/GenBank/DDBJ databases">
        <authorList>
            <person name="King R."/>
        </authorList>
    </citation>
    <scope>NUCLEOTIDE SEQUENCE</scope>
</reference>
<dbReference type="OrthoDB" id="6760735at2759"/>
<protein>
    <submittedName>
        <fullName evidence="9">Uncharacterized protein</fullName>
    </submittedName>
</protein>
<dbReference type="Proteomes" id="UP001152799">
    <property type="component" value="Chromosome 7"/>
</dbReference>
<comment type="subcellular location">
    <subcellularLocation>
        <location evidence="1">Cell membrane</location>
        <topology evidence="1">Multi-pass membrane protein</topology>
    </subcellularLocation>
</comment>
<evidence type="ECO:0000313" key="9">
    <source>
        <dbReference type="EMBL" id="CAG9771409.1"/>
    </source>
</evidence>
<name>A0A9N9QS07_9CUCU</name>
<keyword evidence="10" id="KW-1185">Reference proteome</keyword>
<keyword evidence="2" id="KW-1003">Cell membrane</keyword>
<keyword evidence="3" id="KW-0812">Transmembrane</keyword>
<dbReference type="GO" id="GO:0007635">
    <property type="term" value="P:chemosensory behavior"/>
    <property type="evidence" value="ECO:0007669"/>
    <property type="project" value="TreeGrafter"/>
</dbReference>
<feature type="region of interest" description="Disordered" evidence="8">
    <location>
        <begin position="83"/>
        <end position="108"/>
    </location>
</feature>
<sequence length="257" mass="28975">MDCLDRKLAEFLPNYSAIWTDTLNEDLIEFQFETFLDLNDDNSKMSIMDTEENDENNEIIYILEEKSSKGCASENIESTKWSRTPLSTKSPSFCTPTTSSGNSSKSSRQIEPLINKLVQAAEKVFESDKPVAITFSNSTRLSDFAKYLAASLNMLDEELCDDDTMTEMVVIVGPCAIAFTCDMVTAETNKLLSACYELQEKFDYRSKEYQKLHSFGLYIASTGIRLTAADFFEINLSTLLPVIATSTTYFIALVQFY</sequence>
<evidence type="ECO:0000256" key="2">
    <source>
        <dbReference type="ARBA" id="ARBA00022475"/>
    </source>
</evidence>
<dbReference type="PANTHER" id="PTHR21143">
    <property type="entry name" value="INVERTEBRATE GUSTATORY RECEPTOR"/>
    <property type="match status" value="1"/>
</dbReference>
<dbReference type="GO" id="GO:0030425">
    <property type="term" value="C:dendrite"/>
    <property type="evidence" value="ECO:0007669"/>
    <property type="project" value="TreeGrafter"/>
</dbReference>
<dbReference type="AlphaFoldDB" id="A0A9N9QS07"/>
<dbReference type="GO" id="GO:0043025">
    <property type="term" value="C:neuronal cell body"/>
    <property type="evidence" value="ECO:0007669"/>
    <property type="project" value="TreeGrafter"/>
</dbReference>
<dbReference type="GO" id="GO:0007165">
    <property type="term" value="P:signal transduction"/>
    <property type="evidence" value="ECO:0007669"/>
    <property type="project" value="UniProtKB-KW"/>
</dbReference>
<dbReference type="Pfam" id="PF08395">
    <property type="entry name" value="7tm_7"/>
    <property type="match status" value="1"/>
</dbReference>
<keyword evidence="7" id="KW-0807">Transducer</keyword>
<gene>
    <name evidence="9" type="ORF">CEUTPL_LOCUS11842</name>
</gene>
<evidence type="ECO:0000313" key="10">
    <source>
        <dbReference type="Proteomes" id="UP001152799"/>
    </source>
</evidence>
<keyword evidence="4" id="KW-1133">Transmembrane helix</keyword>
<evidence type="ECO:0000256" key="7">
    <source>
        <dbReference type="ARBA" id="ARBA00023224"/>
    </source>
</evidence>
<proteinExistence type="predicted"/>
<keyword evidence="5" id="KW-0472">Membrane</keyword>